<evidence type="ECO:0000313" key="2">
    <source>
        <dbReference type="Proteomes" id="UP000663920"/>
    </source>
</evidence>
<protein>
    <submittedName>
        <fullName evidence="1">Uncharacterized protein</fullName>
    </submittedName>
</protein>
<organism evidence="1 2">
    <name type="scientific">Polaribacter cellanae</name>
    <dbReference type="NCBI Taxonomy" id="2818493"/>
    <lineage>
        <taxon>Bacteria</taxon>
        <taxon>Pseudomonadati</taxon>
        <taxon>Bacteroidota</taxon>
        <taxon>Flavobacteriia</taxon>
        <taxon>Flavobacteriales</taxon>
        <taxon>Flavobacteriaceae</taxon>
    </lineage>
</organism>
<keyword evidence="2" id="KW-1185">Reference proteome</keyword>
<dbReference type="Proteomes" id="UP000663920">
    <property type="component" value="Chromosome"/>
</dbReference>
<name>A0A975CS04_9FLAO</name>
<dbReference type="RefSeq" id="WP_208080267.1">
    <property type="nucleotide sequence ID" value="NZ_CP071869.1"/>
</dbReference>
<dbReference type="AlphaFoldDB" id="A0A975CS04"/>
<gene>
    <name evidence="1" type="ORF">J3359_08555</name>
</gene>
<proteinExistence type="predicted"/>
<accession>A0A975CS04</accession>
<reference evidence="1 2" key="1">
    <citation type="submission" date="2021-03" db="EMBL/GenBank/DDBJ databases">
        <title>Complete genome of Polaribacter_sp.SM13.</title>
        <authorList>
            <person name="Jeong S.W."/>
            <person name="Bae J.W."/>
        </authorList>
    </citation>
    <scope>NUCLEOTIDE SEQUENCE [LARGE SCALE GENOMIC DNA]</scope>
    <source>
        <strain evidence="1 2">SM13</strain>
    </source>
</reference>
<sequence length="192" mass="21685">MKYLFLKTILFLFALTLSNCEKNDPEDQLPPITQTGANTFGAIVDGRVFIPKDSKGFVAPGGRNTEAIRITSGVGLNNTNYYAIAASNFVNSNIYIYIYIPEERPRQKEYIFHLSPGVPSSLNKPNFPHIFCYLNDRKYISFENSGTINFEKVDFIEQICAGNFSAKLKNEMDENDTIEIKNGQFDLICTIP</sequence>
<dbReference type="KEGG" id="pcea:J3359_08555"/>
<dbReference type="EMBL" id="CP071869">
    <property type="protein sequence ID" value="QTE24295.1"/>
    <property type="molecule type" value="Genomic_DNA"/>
</dbReference>
<evidence type="ECO:0000313" key="1">
    <source>
        <dbReference type="EMBL" id="QTE24295.1"/>
    </source>
</evidence>